<name>A0A6A4R7C9_9RHOB</name>
<dbReference type="Proteomes" id="UP000441586">
    <property type="component" value="Unassembled WGS sequence"/>
</dbReference>
<accession>A0A6A4R7C9</accession>
<protein>
    <submittedName>
        <fullName evidence="1">Uncharacterized protein</fullName>
    </submittedName>
</protein>
<evidence type="ECO:0000313" key="1">
    <source>
        <dbReference type="EMBL" id="KAE9626430.1"/>
    </source>
</evidence>
<dbReference type="EMBL" id="WSFO01000016">
    <property type="protein sequence ID" value="KAE9626430.1"/>
    <property type="molecule type" value="Genomic_DNA"/>
</dbReference>
<dbReference type="RefSeq" id="WP_158981501.1">
    <property type="nucleotide sequence ID" value="NZ_WSFO01000016.1"/>
</dbReference>
<reference evidence="1 2" key="1">
    <citation type="submission" date="2019-12" db="EMBL/GenBank/DDBJ databases">
        <authorList>
            <person name="Zhang Y.-J."/>
        </authorList>
    </citation>
    <scope>NUCLEOTIDE SEQUENCE [LARGE SCALE GENOMIC DNA]</scope>
    <source>
        <strain evidence="1 2">H18S-6</strain>
    </source>
</reference>
<organism evidence="1 2">
    <name type="scientific">Parasedimentitalea maritima</name>
    <dbReference type="NCBI Taxonomy" id="2578117"/>
    <lineage>
        <taxon>Bacteria</taxon>
        <taxon>Pseudomonadati</taxon>
        <taxon>Pseudomonadota</taxon>
        <taxon>Alphaproteobacteria</taxon>
        <taxon>Rhodobacterales</taxon>
        <taxon>Paracoccaceae</taxon>
        <taxon>Parasedimentitalea</taxon>
    </lineage>
</organism>
<gene>
    <name evidence="1" type="ORF">GP644_21290</name>
</gene>
<proteinExistence type="predicted"/>
<comment type="caution">
    <text evidence="1">The sequence shown here is derived from an EMBL/GenBank/DDBJ whole genome shotgun (WGS) entry which is preliminary data.</text>
</comment>
<sequence length="126" mass="13352">MAIAQNICFAATCGLVVLGADYGQSSRRAQIPFGQMGMAQYGAVLSNRFQAIDGVPTINLTAIADLTTSWSLVSAEEPIDPTVPQVMTNPDLREDRIGVRVNKGLARPTSRATAGGCIRRGTILNC</sequence>
<evidence type="ECO:0000313" key="2">
    <source>
        <dbReference type="Proteomes" id="UP000441586"/>
    </source>
</evidence>
<dbReference type="AlphaFoldDB" id="A0A6A4R7C9"/>